<evidence type="ECO:0000313" key="4">
    <source>
        <dbReference type="Proteomes" id="UP001519363"/>
    </source>
</evidence>
<evidence type="ECO:0000259" key="1">
    <source>
        <dbReference type="Pfam" id="PF04738"/>
    </source>
</evidence>
<dbReference type="Pfam" id="PF04738">
    <property type="entry name" value="Lant_dehydr_N"/>
    <property type="match status" value="1"/>
</dbReference>
<organism evidence="3 4">
    <name type="scientific">Crossiella equi</name>
    <dbReference type="NCBI Taxonomy" id="130796"/>
    <lineage>
        <taxon>Bacteria</taxon>
        <taxon>Bacillati</taxon>
        <taxon>Actinomycetota</taxon>
        <taxon>Actinomycetes</taxon>
        <taxon>Pseudonocardiales</taxon>
        <taxon>Pseudonocardiaceae</taxon>
        <taxon>Crossiella</taxon>
    </lineage>
</organism>
<gene>
    <name evidence="3" type="ORF">JOF53_006493</name>
</gene>
<dbReference type="InterPro" id="IPR006827">
    <property type="entry name" value="Lant_deHydtase_N"/>
</dbReference>
<dbReference type="InterPro" id="IPR023809">
    <property type="entry name" value="Thiopep_bacteriocin_synth_dom"/>
</dbReference>
<dbReference type="RefSeq" id="WP_086790019.1">
    <property type="nucleotide sequence ID" value="NZ_JAGIOO010000001.1"/>
</dbReference>
<keyword evidence="4" id="KW-1185">Reference proteome</keyword>
<accession>A0ABS5AMJ2</accession>
<feature type="domain" description="Lantibiotic dehydratase N-terminal" evidence="1">
    <location>
        <begin position="51"/>
        <end position="686"/>
    </location>
</feature>
<feature type="domain" description="Thiopeptide-type bacteriocin biosynthesis" evidence="2">
    <location>
        <begin position="754"/>
        <end position="1000"/>
    </location>
</feature>
<reference evidence="3 4" key="1">
    <citation type="submission" date="2021-03" db="EMBL/GenBank/DDBJ databases">
        <title>Sequencing the genomes of 1000 actinobacteria strains.</title>
        <authorList>
            <person name="Klenk H.-P."/>
        </authorList>
    </citation>
    <scope>NUCLEOTIDE SEQUENCE [LARGE SCALE GENOMIC DNA]</scope>
    <source>
        <strain evidence="3 4">DSM 44580</strain>
    </source>
</reference>
<name>A0ABS5AMJ2_9PSEU</name>
<dbReference type="NCBIfam" id="TIGR03891">
    <property type="entry name" value="thiopep_ocin"/>
    <property type="match status" value="1"/>
</dbReference>
<proteinExistence type="predicted"/>
<dbReference type="EMBL" id="JAGIOO010000001">
    <property type="protein sequence ID" value="MBP2477621.1"/>
    <property type="molecule type" value="Genomic_DNA"/>
</dbReference>
<protein>
    <submittedName>
        <fullName evidence="3">Thiopeptide-type bacteriocin biosynthesis protein</fullName>
    </submittedName>
</protein>
<evidence type="ECO:0000259" key="2">
    <source>
        <dbReference type="Pfam" id="PF14028"/>
    </source>
</evidence>
<comment type="caution">
    <text evidence="3">The sequence shown here is derived from an EMBL/GenBank/DDBJ whole genome shotgun (WGS) entry which is preliminary data.</text>
</comment>
<sequence length="1013" mass="110801">MPRPSRSTLYRHTGVALLRAAAAPLSSAPATWPDPADSAGCRDWLEQVWSQPDLAAAVRQASPSLGRAVDAIGSGRTTEAKTIRRATLSTVRYLLRSTGRPTPFGLFAGVAPVALGRTADVEWGEGHRATARVNTEWLAEVISDAENCPELLARLEVVVNDLAIRRGDRLEVPQGPNRVRIRYTRAVAAAEALARTPIRFHSLVQALAADFDAEAATVRTALTTLVRHGYLITNLRAPFTITDPFTHLLEQLDAAGAACLPATAALRAELDTVHTALRRHNDPDTEPAEARTLRAEVTECMRKLSAAGRTPLVADLTLDCRVAVPVQLTQEMERAATALLRLTRHPVGEAVWRDYHQAVLDRYGTGTLIPLGELLNPDAGLGYPATYPGSVYPAPPPGHAQRDGRLLGLAFEAVATGSREIVLTDELITELAGEELDPRFIPPHVELSARIHARSREALDRGDFRLAVAPARSAGTLTSRFTPLAAGSGLEQVYRDLPTATAGALRVQMSFAAVYPHAENVCRVPAYLDHVLPLGEHRPRGQDASVITVDDLAVTATRDRLHLVSLSRKQVVEPQLFHALAVDKQAPPIARFLTHLPRAFSAGWFQFDWGPHTGLAFLPQIRYGRTILAPAQWRLTSTDLPARAEQWPMALFRWRRRWDCPVAVELRDADRTLRLSLVQPAHLAVLQAHLARHGQAILTEATDAQEFGWLDGHAHELALPLVTTAPPAPNPLHGPLPVVCNDHGQLPGAPASRWLSVKLFTHPERINDLLIKALPELALQLDDPVHWWLRYRGPHESDHLRLRLAAAAQDYGRHTSVVGSWAQRMREKGLLSRLVLDTYVPEIGRYGDGPALAAAEAVFAADSAVVAATLAQQPEGEPDLALVVANMVALVTGFFSDQGEAMTWLADQPAATTPAPSRAVTERAIRWATTPGELMETFGWRAITPAWHDRADLLADYRQALPPQVNTAVVLESLMHLHHNRAVGIDPERERACRRLARQAARSWLARRTVGAR</sequence>
<dbReference type="Proteomes" id="UP001519363">
    <property type="component" value="Unassembled WGS sequence"/>
</dbReference>
<dbReference type="Pfam" id="PF14028">
    <property type="entry name" value="Lant_dehydr_C"/>
    <property type="match status" value="1"/>
</dbReference>
<evidence type="ECO:0000313" key="3">
    <source>
        <dbReference type="EMBL" id="MBP2477621.1"/>
    </source>
</evidence>